<reference evidence="2" key="1">
    <citation type="submission" date="2024-03" db="EMBL/GenBank/DDBJ databases">
        <title>WGS assembly of Saponaria officinalis var. Norfolk2.</title>
        <authorList>
            <person name="Jenkins J."/>
            <person name="Shu S."/>
            <person name="Grimwood J."/>
            <person name="Barry K."/>
            <person name="Goodstein D."/>
            <person name="Schmutz J."/>
            <person name="Leebens-Mack J."/>
            <person name="Osbourn A."/>
        </authorList>
    </citation>
    <scope>NUCLEOTIDE SEQUENCE [LARGE SCALE GENOMIC DNA]</scope>
    <source>
        <strain evidence="2">JIC</strain>
    </source>
</reference>
<proteinExistence type="predicted"/>
<comment type="caution">
    <text evidence="2">The sequence shown here is derived from an EMBL/GenBank/DDBJ whole genome shotgun (WGS) entry which is preliminary data.</text>
</comment>
<keyword evidence="1" id="KW-1133">Transmembrane helix</keyword>
<gene>
    <name evidence="2" type="ORF">RND81_06G187700</name>
</gene>
<feature type="transmembrane region" description="Helical" evidence="1">
    <location>
        <begin position="55"/>
        <end position="76"/>
    </location>
</feature>
<dbReference type="PANTHER" id="PTHR37744:SF1">
    <property type="entry name" value="STAR LIPID TRANSFER-LIKE PROTEIN"/>
    <property type="match status" value="1"/>
</dbReference>
<dbReference type="EMBL" id="JBDFQZ010000006">
    <property type="protein sequence ID" value="KAK9715767.1"/>
    <property type="molecule type" value="Genomic_DNA"/>
</dbReference>
<evidence type="ECO:0000313" key="2">
    <source>
        <dbReference type="EMBL" id="KAK9715767.1"/>
    </source>
</evidence>
<sequence>MEEISSRSNNEEVVVENFGHRVWWWGLASATQLGWGIATVRRGYAGDTNFMPLKAFGVASLFVGAAATAFVGTLRASGIHKVEDMKALGSSIRTTLGAPPRKRAE</sequence>
<dbReference type="Proteomes" id="UP001443914">
    <property type="component" value="Unassembled WGS sequence"/>
</dbReference>
<keyword evidence="3" id="KW-1185">Reference proteome</keyword>
<evidence type="ECO:0000313" key="3">
    <source>
        <dbReference type="Proteomes" id="UP001443914"/>
    </source>
</evidence>
<dbReference type="AlphaFoldDB" id="A0AAW1KCL3"/>
<organism evidence="2 3">
    <name type="scientific">Saponaria officinalis</name>
    <name type="common">Common soapwort</name>
    <name type="synonym">Lychnis saponaria</name>
    <dbReference type="NCBI Taxonomy" id="3572"/>
    <lineage>
        <taxon>Eukaryota</taxon>
        <taxon>Viridiplantae</taxon>
        <taxon>Streptophyta</taxon>
        <taxon>Embryophyta</taxon>
        <taxon>Tracheophyta</taxon>
        <taxon>Spermatophyta</taxon>
        <taxon>Magnoliopsida</taxon>
        <taxon>eudicotyledons</taxon>
        <taxon>Gunneridae</taxon>
        <taxon>Pentapetalae</taxon>
        <taxon>Caryophyllales</taxon>
        <taxon>Caryophyllaceae</taxon>
        <taxon>Caryophylleae</taxon>
        <taxon>Saponaria</taxon>
    </lineage>
</organism>
<accession>A0AAW1KCL3</accession>
<keyword evidence="1" id="KW-0472">Membrane</keyword>
<name>A0AAW1KCL3_SAPOF</name>
<dbReference type="PANTHER" id="PTHR37744">
    <property type="entry name" value="STAR LIPID TRANSFER-LIKE PROTEIN"/>
    <property type="match status" value="1"/>
</dbReference>
<evidence type="ECO:0000256" key="1">
    <source>
        <dbReference type="SAM" id="Phobius"/>
    </source>
</evidence>
<keyword evidence="1" id="KW-0812">Transmembrane</keyword>
<protein>
    <submittedName>
        <fullName evidence="2">Uncharacterized protein</fullName>
    </submittedName>
</protein>